<evidence type="ECO:0008006" key="4">
    <source>
        <dbReference type="Google" id="ProtNLM"/>
    </source>
</evidence>
<feature type="transmembrane region" description="Helical" evidence="1">
    <location>
        <begin position="15"/>
        <end position="36"/>
    </location>
</feature>
<keyword evidence="1" id="KW-0812">Transmembrane</keyword>
<evidence type="ECO:0000313" key="2">
    <source>
        <dbReference type="EMBL" id="KAL2498202.1"/>
    </source>
</evidence>
<reference evidence="3" key="1">
    <citation type="submission" date="2024-07" db="EMBL/GenBank/DDBJ databases">
        <title>Two chromosome-level genome assemblies of Korean endemic species Abeliophyllum distichum and Forsythia ovata (Oleaceae).</title>
        <authorList>
            <person name="Jang H."/>
        </authorList>
    </citation>
    <scope>NUCLEOTIDE SEQUENCE [LARGE SCALE GENOMIC DNA]</scope>
</reference>
<keyword evidence="3" id="KW-1185">Reference proteome</keyword>
<evidence type="ECO:0000256" key="1">
    <source>
        <dbReference type="SAM" id="Phobius"/>
    </source>
</evidence>
<evidence type="ECO:0000313" key="3">
    <source>
        <dbReference type="Proteomes" id="UP001604336"/>
    </source>
</evidence>
<name>A0ABD1SES1_9LAMI</name>
<gene>
    <name evidence="2" type="ORF">Adt_23752</name>
</gene>
<proteinExistence type="predicted"/>
<dbReference type="AlphaFoldDB" id="A0ABD1SES1"/>
<dbReference type="Proteomes" id="UP001604336">
    <property type="component" value="Unassembled WGS sequence"/>
</dbReference>
<organism evidence="2 3">
    <name type="scientific">Abeliophyllum distichum</name>
    <dbReference type="NCBI Taxonomy" id="126358"/>
    <lineage>
        <taxon>Eukaryota</taxon>
        <taxon>Viridiplantae</taxon>
        <taxon>Streptophyta</taxon>
        <taxon>Embryophyta</taxon>
        <taxon>Tracheophyta</taxon>
        <taxon>Spermatophyta</taxon>
        <taxon>Magnoliopsida</taxon>
        <taxon>eudicotyledons</taxon>
        <taxon>Gunneridae</taxon>
        <taxon>Pentapetalae</taxon>
        <taxon>asterids</taxon>
        <taxon>lamiids</taxon>
        <taxon>Lamiales</taxon>
        <taxon>Oleaceae</taxon>
        <taxon>Forsythieae</taxon>
        <taxon>Abeliophyllum</taxon>
    </lineage>
</organism>
<accession>A0ABD1SES1</accession>
<sequence length="113" mass="12969">MWIEICSRMVWRQAMVVYGVVLFQICGLFIQIYGALIQIHGKRWAVVVDDVRMVVDGGSKEEVVLWLIWIEQFGGRMRVGGVLWWIWVEGFDGRMGRWGGDVGVLLLGSELKI</sequence>
<comment type="caution">
    <text evidence="2">The sequence shown here is derived from an EMBL/GenBank/DDBJ whole genome shotgun (WGS) entry which is preliminary data.</text>
</comment>
<keyword evidence="1" id="KW-0472">Membrane</keyword>
<protein>
    <recommendedName>
        <fullName evidence="4">Transmembrane protein</fullName>
    </recommendedName>
</protein>
<dbReference type="EMBL" id="JBFOLK010000007">
    <property type="protein sequence ID" value="KAL2498202.1"/>
    <property type="molecule type" value="Genomic_DNA"/>
</dbReference>
<keyword evidence="1" id="KW-1133">Transmembrane helix</keyword>